<evidence type="ECO:0000256" key="2">
    <source>
        <dbReference type="ARBA" id="ARBA00016013"/>
    </source>
</evidence>
<dbReference type="Proteomes" id="UP000184603">
    <property type="component" value="Unassembled WGS sequence"/>
</dbReference>
<evidence type="ECO:0000256" key="5">
    <source>
        <dbReference type="RuleBase" id="RU362076"/>
    </source>
</evidence>
<dbReference type="Gene3D" id="2.30.30.910">
    <property type="match status" value="1"/>
</dbReference>
<evidence type="ECO:0000313" key="9">
    <source>
        <dbReference type="Proteomes" id="UP000184603"/>
    </source>
</evidence>
<keyword evidence="8" id="KW-0969">Cilium</keyword>
<feature type="region of interest" description="Disordered" evidence="6">
    <location>
        <begin position="1"/>
        <end position="24"/>
    </location>
</feature>
<evidence type="ECO:0000256" key="6">
    <source>
        <dbReference type="SAM" id="MobiDB-lite"/>
    </source>
</evidence>
<dbReference type="AlphaFoldDB" id="A0A1M7YDQ7"/>
<evidence type="ECO:0000256" key="4">
    <source>
        <dbReference type="ARBA" id="ARBA00024746"/>
    </source>
</evidence>
<keyword evidence="9" id="KW-1185">Reference proteome</keyword>
<reference evidence="8 9" key="1">
    <citation type="submission" date="2016-12" db="EMBL/GenBank/DDBJ databases">
        <authorList>
            <person name="Song W.-J."/>
            <person name="Kurnit D.M."/>
        </authorList>
    </citation>
    <scope>NUCLEOTIDE SEQUENCE [LARGE SCALE GENOMIC DNA]</scope>
    <source>
        <strain evidence="8 9">DSM 18488</strain>
    </source>
</reference>
<dbReference type="RefSeq" id="WP_073615065.1">
    <property type="nucleotide sequence ID" value="NZ_FRFE01000020.1"/>
</dbReference>
<proteinExistence type="inferred from homology"/>
<evidence type="ECO:0000259" key="7">
    <source>
        <dbReference type="Pfam" id="PF13860"/>
    </source>
</evidence>
<sequence>MTSALDALFPSSPTKSSASTSKEDKSILGKEDFLSLLVAQMKNQDPLNPDDPTQFTAQLAQFSQLEQLFNLNGSMENLVSSFQNSDKLTALNTIGKEVAFKSDVLTFNGQPVTLGYSLDEEATDVSIALQKDGATVAVLKGEELNMGTHYITWDGLNSKGDAAGPGNYTILIKAKNTQGENMSVESIVRSIVTGADLDGTTGGTLLTGSGNVSFNTIFGVFDPTSKIDQEIADENG</sequence>
<dbReference type="STRING" id="1121416.SAMN02745220_03611"/>
<evidence type="ECO:0000313" key="8">
    <source>
        <dbReference type="EMBL" id="SHO50721.1"/>
    </source>
</evidence>
<dbReference type="EMBL" id="FRFE01000020">
    <property type="protein sequence ID" value="SHO50721.1"/>
    <property type="molecule type" value="Genomic_DNA"/>
</dbReference>
<name>A0A1M7YDQ7_9BACT</name>
<evidence type="ECO:0000256" key="1">
    <source>
        <dbReference type="ARBA" id="ARBA00010577"/>
    </source>
</evidence>
<accession>A0A1M7YDQ7</accession>
<dbReference type="InterPro" id="IPR005648">
    <property type="entry name" value="FlgD"/>
</dbReference>
<dbReference type="Gene3D" id="2.60.40.4070">
    <property type="match status" value="1"/>
</dbReference>
<keyword evidence="8" id="KW-0282">Flagellum</keyword>
<organism evidence="8 9">
    <name type="scientific">Desulfopila aestuarii DSM 18488</name>
    <dbReference type="NCBI Taxonomy" id="1121416"/>
    <lineage>
        <taxon>Bacteria</taxon>
        <taxon>Pseudomonadati</taxon>
        <taxon>Thermodesulfobacteriota</taxon>
        <taxon>Desulfobulbia</taxon>
        <taxon>Desulfobulbales</taxon>
        <taxon>Desulfocapsaceae</taxon>
        <taxon>Desulfopila</taxon>
    </lineage>
</organism>
<keyword evidence="3 5" id="KW-1005">Bacterial flagellum biogenesis</keyword>
<comment type="function">
    <text evidence="4 5">Required for flagellar hook formation. May act as a scaffolding protein.</text>
</comment>
<dbReference type="OrthoDB" id="9785233at2"/>
<dbReference type="GO" id="GO:0044781">
    <property type="term" value="P:bacterial-type flagellum organization"/>
    <property type="evidence" value="ECO:0007669"/>
    <property type="project" value="UniProtKB-UniRule"/>
</dbReference>
<dbReference type="InterPro" id="IPR025965">
    <property type="entry name" value="FlgD/Vpr_Ig-like"/>
</dbReference>
<evidence type="ECO:0000256" key="3">
    <source>
        <dbReference type="ARBA" id="ARBA00022795"/>
    </source>
</evidence>
<feature type="domain" description="FlgD/Vpr Ig-like" evidence="7">
    <location>
        <begin position="103"/>
        <end position="177"/>
    </location>
</feature>
<dbReference type="Pfam" id="PF03963">
    <property type="entry name" value="FlgD"/>
    <property type="match status" value="1"/>
</dbReference>
<keyword evidence="8" id="KW-0966">Cell projection</keyword>
<gene>
    <name evidence="8" type="ORF">SAMN02745220_03611</name>
</gene>
<comment type="similarity">
    <text evidence="1 5">Belongs to the FlgD family.</text>
</comment>
<protein>
    <recommendedName>
        <fullName evidence="2 5">Basal-body rod modification protein FlgD</fullName>
    </recommendedName>
</protein>
<feature type="compositionally biased region" description="Low complexity" evidence="6">
    <location>
        <begin position="10"/>
        <end position="20"/>
    </location>
</feature>
<dbReference type="Pfam" id="PF13860">
    <property type="entry name" value="FlgD_ig"/>
    <property type="match status" value="1"/>
</dbReference>